<dbReference type="PANTHER" id="PTHR41771">
    <property type="entry name" value="MEMBRANE PROTEIN-RELATED"/>
    <property type="match status" value="1"/>
</dbReference>
<dbReference type="Proteomes" id="UP000190935">
    <property type="component" value="Chromosome I"/>
</dbReference>
<dbReference type="KEGG" id="laca:LAC1533_0741"/>
<gene>
    <name evidence="2" type="ORF">LAC1533_0741</name>
</gene>
<feature type="transmembrane region" description="Helical" evidence="1">
    <location>
        <begin position="155"/>
        <end position="173"/>
    </location>
</feature>
<proteinExistence type="predicted"/>
<keyword evidence="1" id="KW-0472">Membrane</keyword>
<feature type="transmembrane region" description="Helical" evidence="1">
    <location>
        <begin position="232"/>
        <end position="254"/>
    </location>
</feature>
<evidence type="ECO:0008006" key="4">
    <source>
        <dbReference type="Google" id="ProtNLM"/>
    </source>
</evidence>
<dbReference type="InterPro" id="IPR012507">
    <property type="entry name" value="YibE_F"/>
</dbReference>
<feature type="transmembrane region" description="Helical" evidence="1">
    <location>
        <begin position="179"/>
        <end position="197"/>
    </location>
</feature>
<feature type="transmembrane region" description="Helical" evidence="1">
    <location>
        <begin position="324"/>
        <end position="348"/>
    </location>
</feature>
<reference evidence="3" key="1">
    <citation type="submission" date="2016-11" db="EMBL/GenBank/DDBJ databases">
        <authorList>
            <person name="Papadimitriou K."/>
        </authorList>
    </citation>
    <scope>NUCLEOTIDE SEQUENCE [LARGE SCALE GENOMIC DNA]</scope>
    <source>
        <strain evidence="3">ACA-DC 1533</strain>
    </source>
</reference>
<sequence length="400" mass="44426">MVKKKLKSFLLIFMLWNDSAKLEELKGIDQMSGKNMKSLVTVLILLMVGAFVYIFTIHDAFMYDRDIGQITRISNGTTKRTEDEFKNIDHQHSQKIVMVIKNGKYQGKKVYAANSWTDSGAFDQKFHTGQQVFVDLQKKNGRLTAQISDYKRDTYLIMLSWLVVSLLILTMRFKGLKTLLSVALNFVVFLIFVNLDVTLNLTNFFWLFVVSAFIFTALSLVIVIGWNKQCAVTFGAIVAGTAAGLLIGILVLNYTGDDLHYEALDFATQSPKQLFLSATVIGLLGAVMDAATDIVSTVFEIRRAHPHIKQQQLFSSGLEVGRSILGPLINVLLLIFFAETFAMGVLFFRTGNSIGYTFEWTMSLGIVQSLISGIGIALVVPAASGLASLTFKRGHKVGND</sequence>
<accession>A0A1K1KMQ5</accession>
<name>A0A1K1KMQ5_9LACO</name>
<evidence type="ECO:0000313" key="3">
    <source>
        <dbReference type="Proteomes" id="UP000190935"/>
    </source>
</evidence>
<feature type="transmembrane region" description="Helical" evidence="1">
    <location>
        <begin position="204"/>
        <end position="226"/>
    </location>
</feature>
<dbReference type="AlphaFoldDB" id="A0A1K1KMQ5"/>
<feature type="transmembrane region" description="Helical" evidence="1">
    <location>
        <begin position="360"/>
        <end position="383"/>
    </location>
</feature>
<dbReference type="Pfam" id="PF07907">
    <property type="entry name" value="YibE_F"/>
    <property type="match status" value="1"/>
</dbReference>
<evidence type="ECO:0000256" key="1">
    <source>
        <dbReference type="SAM" id="Phobius"/>
    </source>
</evidence>
<dbReference type="EMBL" id="LT630287">
    <property type="protein sequence ID" value="SFV40161.1"/>
    <property type="molecule type" value="Genomic_DNA"/>
</dbReference>
<keyword evidence="1" id="KW-0812">Transmembrane</keyword>
<feature type="transmembrane region" description="Helical" evidence="1">
    <location>
        <begin position="36"/>
        <end position="55"/>
    </location>
</feature>
<keyword evidence="1" id="KW-1133">Transmembrane helix</keyword>
<protein>
    <recommendedName>
        <fullName evidence="4">Multitransmembrane protein</fullName>
    </recommendedName>
</protein>
<feature type="transmembrane region" description="Helical" evidence="1">
    <location>
        <begin position="274"/>
        <end position="292"/>
    </location>
</feature>
<dbReference type="PANTHER" id="PTHR41771:SF1">
    <property type="entry name" value="MEMBRANE PROTEIN"/>
    <property type="match status" value="1"/>
</dbReference>
<evidence type="ECO:0000313" key="2">
    <source>
        <dbReference type="EMBL" id="SFV40161.1"/>
    </source>
</evidence>
<organism evidence="2 3">
    <name type="scientific">Ligilactobacillus acidipiscis</name>
    <dbReference type="NCBI Taxonomy" id="89059"/>
    <lineage>
        <taxon>Bacteria</taxon>
        <taxon>Bacillati</taxon>
        <taxon>Bacillota</taxon>
        <taxon>Bacilli</taxon>
        <taxon>Lactobacillales</taxon>
        <taxon>Lactobacillaceae</taxon>
        <taxon>Ligilactobacillus</taxon>
    </lineage>
</organism>